<dbReference type="InParanoid" id="A0A3N4LRC0"/>
<gene>
    <name evidence="1" type="ORF">L211DRAFT_787448</name>
</gene>
<protein>
    <recommendedName>
        <fullName evidence="3">Chitin-binding type-1 domain-containing protein</fullName>
    </recommendedName>
</protein>
<evidence type="ECO:0000313" key="2">
    <source>
        <dbReference type="Proteomes" id="UP000267821"/>
    </source>
</evidence>
<dbReference type="AlphaFoldDB" id="A0A3N4LRC0"/>
<organism evidence="1 2">
    <name type="scientific">Terfezia boudieri ATCC MYA-4762</name>
    <dbReference type="NCBI Taxonomy" id="1051890"/>
    <lineage>
        <taxon>Eukaryota</taxon>
        <taxon>Fungi</taxon>
        <taxon>Dikarya</taxon>
        <taxon>Ascomycota</taxon>
        <taxon>Pezizomycotina</taxon>
        <taxon>Pezizomycetes</taxon>
        <taxon>Pezizales</taxon>
        <taxon>Pezizaceae</taxon>
        <taxon>Terfezia</taxon>
    </lineage>
</organism>
<name>A0A3N4LRC0_9PEZI</name>
<accession>A0A3N4LRC0</accession>
<evidence type="ECO:0000313" key="1">
    <source>
        <dbReference type="EMBL" id="RPB23161.1"/>
    </source>
</evidence>
<evidence type="ECO:0008006" key="3">
    <source>
        <dbReference type="Google" id="ProtNLM"/>
    </source>
</evidence>
<dbReference type="OrthoDB" id="5985073at2759"/>
<dbReference type="Proteomes" id="UP000267821">
    <property type="component" value="Unassembled WGS sequence"/>
</dbReference>
<reference evidence="1 2" key="1">
    <citation type="journal article" date="2018" name="Nat. Ecol. Evol.">
        <title>Pezizomycetes genomes reveal the molecular basis of ectomycorrhizal truffle lifestyle.</title>
        <authorList>
            <person name="Murat C."/>
            <person name="Payen T."/>
            <person name="Noel B."/>
            <person name="Kuo A."/>
            <person name="Morin E."/>
            <person name="Chen J."/>
            <person name="Kohler A."/>
            <person name="Krizsan K."/>
            <person name="Balestrini R."/>
            <person name="Da Silva C."/>
            <person name="Montanini B."/>
            <person name="Hainaut M."/>
            <person name="Levati E."/>
            <person name="Barry K.W."/>
            <person name="Belfiori B."/>
            <person name="Cichocki N."/>
            <person name="Clum A."/>
            <person name="Dockter R.B."/>
            <person name="Fauchery L."/>
            <person name="Guy J."/>
            <person name="Iotti M."/>
            <person name="Le Tacon F."/>
            <person name="Lindquist E.A."/>
            <person name="Lipzen A."/>
            <person name="Malagnac F."/>
            <person name="Mello A."/>
            <person name="Molinier V."/>
            <person name="Miyauchi S."/>
            <person name="Poulain J."/>
            <person name="Riccioni C."/>
            <person name="Rubini A."/>
            <person name="Sitrit Y."/>
            <person name="Splivallo R."/>
            <person name="Traeger S."/>
            <person name="Wang M."/>
            <person name="Zifcakova L."/>
            <person name="Wipf D."/>
            <person name="Zambonelli A."/>
            <person name="Paolocci F."/>
            <person name="Nowrousian M."/>
            <person name="Ottonello S."/>
            <person name="Baldrian P."/>
            <person name="Spatafora J.W."/>
            <person name="Henrissat B."/>
            <person name="Nagy L.G."/>
            <person name="Aury J.M."/>
            <person name="Wincker P."/>
            <person name="Grigoriev I.V."/>
            <person name="Bonfante P."/>
            <person name="Martin F.M."/>
        </authorList>
    </citation>
    <scope>NUCLEOTIDE SEQUENCE [LARGE SCALE GENOMIC DNA]</scope>
    <source>
        <strain evidence="1 2">ATCC MYA-4762</strain>
    </source>
</reference>
<dbReference type="EMBL" id="ML121548">
    <property type="protein sequence ID" value="RPB23161.1"/>
    <property type="molecule type" value="Genomic_DNA"/>
</dbReference>
<proteinExistence type="predicted"/>
<sequence length="198" mass="21670">MAAAVPAAEAKAEGDPFFHALNVGYATIPYIDKRDAEPEIEATKVKREPFFVNKAAGYFTHTFNPSPKKRELTNIRPLLTRSEEHMLFQRTYPDTPTTGPNAGKCGATAGYACTAQMGPCCGGHGTANNMCGDGQSYCAGGCQRAFGYCTEPRFQIAFDVDNGDIMWDPVTDNVFDANMGDGMIYFGYRKWPFLKAMS</sequence>
<keyword evidence="2" id="KW-1185">Reference proteome</keyword>